<dbReference type="GO" id="GO:0004550">
    <property type="term" value="F:nucleoside diphosphate kinase activity"/>
    <property type="evidence" value="ECO:0007669"/>
    <property type="project" value="TreeGrafter"/>
</dbReference>
<protein>
    <recommendedName>
        <fullName evidence="4">Thymidylate kinase</fullName>
        <ecNumber evidence="3">2.7.4.9</ecNumber>
    </recommendedName>
</protein>
<dbReference type="NCBIfam" id="TIGR00041">
    <property type="entry name" value="DTMP_kinase"/>
    <property type="match status" value="1"/>
</dbReference>
<dbReference type="GO" id="GO:0006227">
    <property type="term" value="P:dUDP biosynthetic process"/>
    <property type="evidence" value="ECO:0007669"/>
    <property type="project" value="TreeGrafter"/>
</dbReference>
<dbReference type="InterPro" id="IPR027417">
    <property type="entry name" value="P-loop_NTPase"/>
</dbReference>
<keyword evidence="5" id="KW-0808">Transferase</keyword>
<dbReference type="GO" id="GO:0005634">
    <property type="term" value="C:nucleus"/>
    <property type="evidence" value="ECO:0007669"/>
    <property type="project" value="TreeGrafter"/>
</dbReference>
<evidence type="ECO:0000256" key="1">
    <source>
        <dbReference type="ARBA" id="ARBA00004992"/>
    </source>
</evidence>
<evidence type="ECO:0000313" key="11">
    <source>
        <dbReference type="EMBL" id="PYI32895.1"/>
    </source>
</evidence>
<dbReference type="Proteomes" id="UP000248817">
    <property type="component" value="Unassembled WGS sequence"/>
</dbReference>
<keyword evidence="7" id="KW-0547">Nucleotide-binding</keyword>
<dbReference type="FunFam" id="3.40.50.300:FF:000679">
    <property type="entry name" value="Thymidylate kinase"/>
    <property type="match status" value="1"/>
</dbReference>
<evidence type="ECO:0000256" key="5">
    <source>
        <dbReference type="ARBA" id="ARBA00022679"/>
    </source>
</evidence>
<feature type="domain" description="Thymidylate kinase-like" evidence="10">
    <location>
        <begin position="13"/>
        <end position="195"/>
    </location>
</feature>
<keyword evidence="6" id="KW-0545">Nucleotide biosynthesis</keyword>
<sequence length="221" mass="24567">METPAQRGALVVVEGLDRAGKSSQCESLHKKLQQKGRAVKYVRFPDRTTAIGKMIDNYLRGQSHLDDHSIHLLFSANRWELAQSIEQDIANGVTVIVDRYSYSGAVYSAAKMNPTLSLEWAWTPEIGLPQPDLCLFLSISPEAAAQRGGFGAERYENAAMQNRVRELFQTIFRVQRSGNIRTIDAGRTFEEVAQDVETSVIDCIAGLDAIGPLRKFESIAH</sequence>
<evidence type="ECO:0000256" key="4">
    <source>
        <dbReference type="ARBA" id="ARBA00017144"/>
    </source>
</evidence>
<dbReference type="InterPro" id="IPR039430">
    <property type="entry name" value="Thymidylate_kin-like_dom"/>
</dbReference>
<dbReference type="GO" id="GO:0004798">
    <property type="term" value="F:dTMP kinase activity"/>
    <property type="evidence" value="ECO:0007669"/>
    <property type="project" value="UniProtKB-EC"/>
</dbReference>
<dbReference type="PANTHER" id="PTHR10344">
    <property type="entry name" value="THYMIDYLATE KINASE"/>
    <property type="match status" value="1"/>
</dbReference>
<evidence type="ECO:0000259" key="10">
    <source>
        <dbReference type="Pfam" id="PF02223"/>
    </source>
</evidence>
<dbReference type="Gene3D" id="3.40.50.300">
    <property type="entry name" value="P-loop containing nucleotide triphosphate hydrolases"/>
    <property type="match status" value="1"/>
</dbReference>
<dbReference type="GO" id="GO:0006233">
    <property type="term" value="P:dTDP biosynthetic process"/>
    <property type="evidence" value="ECO:0007669"/>
    <property type="project" value="InterPro"/>
</dbReference>
<dbReference type="InterPro" id="IPR018094">
    <property type="entry name" value="Thymidylate_kinase"/>
</dbReference>
<evidence type="ECO:0000256" key="9">
    <source>
        <dbReference type="ARBA" id="ARBA00022840"/>
    </source>
</evidence>
<dbReference type="AlphaFoldDB" id="A0A2V5I809"/>
<evidence type="ECO:0000256" key="2">
    <source>
        <dbReference type="ARBA" id="ARBA00009776"/>
    </source>
</evidence>
<evidence type="ECO:0000256" key="6">
    <source>
        <dbReference type="ARBA" id="ARBA00022727"/>
    </source>
</evidence>
<reference evidence="11 12" key="1">
    <citation type="submission" date="2018-02" db="EMBL/GenBank/DDBJ databases">
        <title>The genomes of Aspergillus section Nigri reveals drivers in fungal speciation.</title>
        <authorList>
            <consortium name="DOE Joint Genome Institute"/>
            <person name="Vesth T.C."/>
            <person name="Nybo J."/>
            <person name="Theobald S."/>
            <person name="Brandl J."/>
            <person name="Frisvad J.C."/>
            <person name="Nielsen K.F."/>
            <person name="Lyhne E.K."/>
            <person name="Kogle M.E."/>
            <person name="Kuo A."/>
            <person name="Riley R."/>
            <person name="Clum A."/>
            <person name="Nolan M."/>
            <person name="Lipzen A."/>
            <person name="Salamov A."/>
            <person name="Henrissat B."/>
            <person name="Wiebenga A."/>
            <person name="De vries R.P."/>
            <person name="Grigoriev I.V."/>
            <person name="Mortensen U.H."/>
            <person name="Andersen M.R."/>
            <person name="Baker S.E."/>
        </authorList>
    </citation>
    <scope>NUCLEOTIDE SEQUENCE [LARGE SCALE GENOMIC DNA]</scope>
    <source>
        <strain evidence="11 12">CBS 114.80</strain>
    </source>
</reference>
<dbReference type="PANTHER" id="PTHR10344:SF1">
    <property type="entry name" value="THYMIDYLATE KINASE"/>
    <property type="match status" value="1"/>
</dbReference>
<dbReference type="InterPro" id="IPR018095">
    <property type="entry name" value="Thymidylate_kin_CS"/>
</dbReference>
<dbReference type="EMBL" id="KZ825488">
    <property type="protein sequence ID" value="PYI32895.1"/>
    <property type="molecule type" value="Genomic_DNA"/>
</dbReference>
<keyword evidence="8 11" id="KW-0418">Kinase</keyword>
<dbReference type="EC" id="2.7.4.9" evidence="3"/>
<evidence type="ECO:0000256" key="3">
    <source>
        <dbReference type="ARBA" id="ARBA00012980"/>
    </source>
</evidence>
<dbReference type="CDD" id="cd01672">
    <property type="entry name" value="TMPK"/>
    <property type="match status" value="1"/>
</dbReference>
<dbReference type="HAMAP" id="MF_00165">
    <property type="entry name" value="Thymidylate_kinase"/>
    <property type="match status" value="1"/>
</dbReference>
<evidence type="ECO:0000256" key="8">
    <source>
        <dbReference type="ARBA" id="ARBA00022777"/>
    </source>
</evidence>
<gene>
    <name evidence="11" type="ORF">BP00DRAFT_340297</name>
</gene>
<keyword evidence="9" id="KW-0067">ATP-binding</keyword>
<organism evidence="11 12">
    <name type="scientific">Aspergillus indologenus CBS 114.80</name>
    <dbReference type="NCBI Taxonomy" id="1450541"/>
    <lineage>
        <taxon>Eukaryota</taxon>
        <taxon>Fungi</taxon>
        <taxon>Dikarya</taxon>
        <taxon>Ascomycota</taxon>
        <taxon>Pezizomycotina</taxon>
        <taxon>Eurotiomycetes</taxon>
        <taxon>Eurotiomycetidae</taxon>
        <taxon>Eurotiales</taxon>
        <taxon>Aspergillaceae</taxon>
        <taxon>Aspergillus</taxon>
        <taxon>Aspergillus subgen. Circumdati</taxon>
    </lineage>
</organism>
<dbReference type="GO" id="GO:0006235">
    <property type="term" value="P:dTTP biosynthetic process"/>
    <property type="evidence" value="ECO:0007669"/>
    <property type="project" value="TreeGrafter"/>
</dbReference>
<comment type="similarity">
    <text evidence="2">Belongs to the thymidylate kinase family.</text>
</comment>
<keyword evidence="12" id="KW-1185">Reference proteome</keyword>
<dbReference type="Pfam" id="PF02223">
    <property type="entry name" value="Thymidylate_kin"/>
    <property type="match status" value="1"/>
</dbReference>
<dbReference type="SUPFAM" id="SSF52540">
    <property type="entry name" value="P-loop containing nucleoside triphosphate hydrolases"/>
    <property type="match status" value="1"/>
</dbReference>
<dbReference type="GO" id="GO:0005829">
    <property type="term" value="C:cytosol"/>
    <property type="evidence" value="ECO:0007669"/>
    <property type="project" value="TreeGrafter"/>
</dbReference>
<evidence type="ECO:0000256" key="7">
    <source>
        <dbReference type="ARBA" id="ARBA00022741"/>
    </source>
</evidence>
<evidence type="ECO:0000313" key="12">
    <source>
        <dbReference type="Proteomes" id="UP000248817"/>
    </source>
</evidence>
<dbReference type="PROSITE" id="PS01331">
    <property type="entry name" value="THYMIDYLATE_KINASE"/>
    <property type="match status" value="1"/>
</dbReference>
<name>A0A2V5I809_9EURO</name>
<comment type="pathway">
    <text evidence="1">Pyrimidine metabolism; dTTP biosynthesis.</text>
</comment>
<accession>A0A2V5I809</accession>
<proteinExistence type="inferred from homology"/>
<dbReference type="GO" id="GO:0005524">
    <property type="term" value="F:ATP binding"/>
    <property type="evidence" value="ECO:0007669"/>
    <property type="project" value="UniProtKB-KW"/>
</dbReference>